<evidence type="ECO:0000313" key="3">
    <source>
        <dbReference type="Proteomes" id="UP000230233"/>
    </source>
</evidence>
<dbReference type="PANTHER" id="PTHR22899:SF0">
    <property type="entry name" value="F-BOX ASSOCIATED DOMAIN-CONTAINING PROTEIN-RELATED"/>
    <property type="match status" value="1"/>
</dbReference>
<dbReference type="InterPro" id="IPR053222">
    <property type="entry name" value="Zygotic_Embryogenesis-Asso"/>
</dbReference>
<reference evidence="3" key="1">
    <citation type="submission" date="2017-10" db="EMBL/GenBank/DDBJ databases">
        <title>Rapid genome shrinkage in a self-fertile nematode reveals novel sperm competition proteins.</title>
        <authorList>
            <person name="Yin D."/>
            <person name="Schwarz E.M."/>
            <person name="Thomas C.G."/>
            <person name="Felde R.L."/>
            <person name="Korf I.F."/>
            <person name="Cutter A.D."/>
            <person name="Schartner C.M."/>
            <person name="Ralston E.J."/>
            <person name="Meyer B.J."/>
            <person name="Haag E.S."/>
        </authorList>
    </citation>
    <scope>NUCLEOTIDE SEQUENCE [LARGE SCALE GENOMIC DNA]</scope>
    <source>
        <strain evidence="3">JU1422</strain>
    </source>
</reference>
<proteinExistence type="predicted"/>
<protein>
    <recommendedName>
        <fullName evidence="1">Sdz-33 F-box domain-containing protein</fullName>
    </recommendedName>
</protein>
<accession>A0A2G5UJA7</accession>
<dbReference type="AlphaFoldDB" id="A0A2G5UJA7"/>
<dbReference type="EMBL" id="PDUG01000003">
    <property type="protein sequence ID" value="PIC39634.1"/>
    <property type="molecule type" value="Genomic_DNA"/>
</dbReference>
<sequence>MNIGEWVRHICSIFQCERYEVEFHIIKIRYDIQSLRNNFPKLRGIDIKCFKLEPNEIDIQCAQNIMRAFLPDVKYVILQGVSLRDIQHIGMANLEELMINPVRNPKFDDFLTLNVERCTFHTDRFSLRDLNRLFKLWKKGTFPKLKEFTVLGETNADLNVLLKGLQAKGAEGEAEYTIKNCYGIRAKITVYNNIPASVFVSFTVSK</sequence>
<dbReference type="InterPro" id="IPR012885">
    <property type="entry name" value="F-box_Sdz-33"/>
</dbReference>
<gene>
    <name evidence="2" type="primary">Cnig_chr_III.g11261</name>
    <name evidence="2" type="ORF">B9Z55_011261</name>
</gene>
<dbReference type="Proteomes" id="UP000230233">
    <property type="component" value="Chromosome III"/>
</dbReference>
<name>A0A2G5UJA7_9PELO</name>
<keyword evidence="3" id="KW-1185">Reference proteome</keyword>
<organism evidence="2 3">
    <name type="scientific">Caenorhabditis nigoni</name>
    <dbReference type="NCBI Taxonomy" id="1611254"/>
    <lineage>
        <taxon>Eukaryota</taxon>
        <taxon>Metazoa</taxon>
        <taxon>Ecdysozoa</taxon>
        <taxon>Nematoda</taxon>
        <taxon>Chromadorea</taxon>
        <taxon>Rhabditida</taxon>
        <taxon>Rhabditina</taxon>
        <taxon>Rhabditomorpha</taxon>
        <taxon>Rhabditoidea</taxon>
        <taxon>Rhabditidae</taxon>
        <taxon>Peloderinae</taxon>
        <taxon>Caenorhabditis</taxon>
    </lineage>
</organism>
<dbReference type="PANTHER" id="PTHR22899">
    <property type="entry name" value="CYCLIN-RELATED F-BOX FAMILY"/>
    <property type="match status" value="1"/>
</dbReference>
<comment type="caution">
    <text evidence="2">The sequence shown here is derived from an EMBL/GenBank/DDBJ whole genome shotgun (WGS) entry which is preliminary data.</text>
</comment>
<evidence type="ECO:0000313" key="2">
    <source>
        <dbReference type="EMBL" id="PIC39634.1"/>
    </source>
</evidence>
<dbReference type="STRING" id="1611254.A0A2G5UJA7"/>
<feature type="domain" description="Sdz-33 F-box" evidence="1">
    <location>
        <begin position="86"/>
        <end position="150"/>
    </location>
</feature>
<dbReference type="Pfam" id="PF07735">
    <property type="entry name" value="FBA_2"/>
    <property type="match status" value="1"/>
</dbReference>
<evidence type="ECO:0000259" key="1">
    <source>
        <dbReference type="Pfam" id="PF07735"/>
    </source>
</evidence>